<dbReference type="Gene3D" id="3.40.50.2300">
    <property type="match status" value="2"/>
</dbReference>
<keyword evidence="6" id="KW-1185">Reference proteome</keyword>
<reference evidence="6" key="1">
    <citation type="submission" date="2015-09" db="EMBL/GenBank/DDBJ databases">
        <authorList>
            <person name="Rodrigo-Torres L."/>
            <person name="Arahal D.R."/>
        </authorList>
    </citation>
    <scope>NUCLEOTIDE SEQUENCE [LARGE SCALE GENOMIC DNA]</scope>
    <source>
        <strain evidence="6">CECT 4293</strain>
    </source>
</reference>
<evidence type="ECO:0000313" key="5">
    <source>
        <dbReference type="EMBL" id="CUH42590.1"/>
    </source>
</evidence>
<dbReference type="GO" id="GO:0003700">
    <property type="term" value="F:DNA-binding transcription factor activity"/>
    <property type="evidence" value="ECO:0007669"/>
    <property type="project" value="TreeGrafter"/>
</dbReference>
<organism evidence="5 6">
    <name type="scientific">Ruegeria atlantica</name>
    <dbReference type="NCBI Taxonomy" id="81569"/>
    <lineage>
        <taxon>Bacteria</taxon>
        <taxon>Pseudomonadati</taxon>
        <taxon>Pseudomonadota</taxon>
        <taxon>Alphaproteobacteria</taxon>
        <taxon>Rhodobacterales</taxon>
        <taxon>Roseobacteraceae</taxon>
        <taxon>Ruegeria</taxon>
    </lineage>
</organism>
<dbReference type="PANTHER" id="PTHR30146:SF109">
    <property type="entry name" value="HTH-TYPE TRANSCRIPTIONAL REGULATOR GALS"/>
    <property type="match status" value="1"/>
</dbReference>
<evidence type="ECO:0000256" key="2">
    <source>
        <dbReference type="ARBA" id="ARBA00023125"/>
    </source>
</evidence>
<dbReference type="CDD" id="cd01392">
    <property type="entry name" value="HTH_LacI"/>
    <property type="match status" value="1"/>
</dbReference>
<proteinExistence type="predicted"/>
<dbReference type="PROSITE" id="PS50932">
    <property type="entry name" value="HTH_LACI_2"/>
    <property type="match status" value="1"/>
</dbReference>
<dbReference type="SUPFAM" id="SSF53822">
    <property type="entry name" value="Periplasmic binding protein-like I"/>
    <property type="match status" value="1"/>
</dbReference>
<dbReference type="InterPro" id="IPR000843">
    <property type="entry name" value="HTH_LacI"/>
</dbReference>
<dbReference type="InterPro" id="IPR001761">
    <property type="entry name" value="Peripla_BP/Lac1_sug-bd_dom"/>
</dbReference>
<dbReference type="Proteomes" id="UP000050786">
    <property type="component" value="Unassembled WGS sequence"/>
</dbReference>
<evidence type="ECO:0000259" key="4">
    <source>
        <dbReference type="PROSITE" id="PS50932"/>
    </source>
</evidence>
<feature type="domain" description="HTH lacI-type" evidence="4">
    <location>
        <begin position="26"/>
        <end position="80"/>
    </location>
</feature>
<sequence>MKKTVAEVSLLSTEQLVSQVLPGERPTQKTISRISGLAVATVSRALGDAPDIGQETKQLVRRVADAIGYVPNRAGVRLRTGRTNVISLVVPAEGDVINNTSRLTSSIAQELRGTRFHLNVLPWFSDEDSLRPIEYIVETRSADAVIFNMTEPEDRRVEYLLKHNFPFATHGRTKWCERHAYYDYDNSAFMRVAINRLAARGRENIHAILPPLNQNYSQDMKRGLEEACSRLGLSYRIAQNVDSDQSSDQIRHWIKNRLQNSPEVDAIVSSSSKTAIAAIVAIEQMGRKLGEDIDVYSKEVIPVLKMFRENIVVEFEDVSDAGRFLAKAVLQLLLEPEKKPMQHLEIPVDRMRH</sequence>
<keyword evidence="1" id="KW-0805">Transcription regulation</keyword>
<keyword evidence="3" id="KW-0804">Transcription</keyword>
<evidence type="ECO:0000256" key="3">
    <source>
        <dbReference type="ARBA" id="ARBA00023163"/>
    </source>
</evidence>
<dbReference type="GO" id="GO:0000976">
    <property type="term" value="F:transcription cis-regulatory region binding"/>
    <property type="evidence" value="ECO:0007669"/>
    <property type="project" value="TreeGrafter"/>
</dbReference>
<name>A0A0P1E563_9RHOB</name>
<gene>
    <name evidence="5" type="primary">rafR_2</name>
    <name evidence="5" type="ORF">RUM4293_01478</name>
</gene>
<dbReference type="CDD" id="cd20009">
    <property type="entry name" value="PBP1_RafR-like"/>
    <property type="match status" value="1"/>
</dbReference>
<keyword evidence="2" id="KW-0238">DNA-binding</keyword>
<dbReference type="PANTHER" id="PTHR30146">
    <property type="entry name" value="LACI-RELATED TRANSCRIPTIONAL REPRESSOR"/>
    <property type="match status" value="1"/>
</dbReference>
<dbReference type="RefSeq" id="WP_058272668.1">
    <property type="nucleotide sequence ID" value="NZ_CYPS01000023.1"/>
</dbReference>
<dbReference type="AlphaFoldDB" id="A0A0P1E563"/>
<evidence type="ECO:0000313" key="6">
    <source>
        <dbReference type="Proteomes" id="UP000050786"/>
    </source>
</evidence>
<evidence type="ECO:0000256" key="1">
    <source>
        <dbReference type="ARBA" id="ARBA00023015"/>
    </source>
</evidence>
<dbReference type="Pfam" id="PF00532">
    <property type="entry name" value="Peripla_BP_1"/>
    <property type="match status" value="1"/>
</dbReference>
<dbReference type="InterPro" id="IPR010982">
    <property type="entry name" value="Lambda_DNA-bd_dom_sf"/>
</dbReference>
<dbReference type="Gene3D" id="1.10.260.40">
    <property type="entry name" value="lambda repressor-like DNA-binding domains"/>
    <property type="match status" value="1"/>
</dbReference>
<accession>A0A0P1E563</accession>
<dbReference type="SUPFAM" id="SSF47413">
    <property type="entry name" value="lambda repressor-like DNA-binding domains"/>
    <property type="match status" value="1"/>
</dbReference>
<dbReference type="SMART" id="SM00354">
    <property type="entry name" value="HTH_LACI"/>
    <property type="match status" value="1"/>
</dbReference>
<protein>
    <submittedName>
        <fullName evidence="5">Raffinose operon repressor</fullName>
    </submittedName>
</protein>
<dbReference type="InterPro" id="IPR028082">
    <property type="entry name" value="Peripla_BP_I"/>
</dbReference>
<dbReference type="Pfam" id="PF00356">
    <property type="entry name" value="LacI"/>
    <property type="match status" value="1"/>
</dbReference>
<dbReference type="EMBL" id="CYPS01000023">
    <property type="protein sequence ID" value="CUH42590.1"/>
    <property type="molecule type" value="Genomic_DNA"/>
</dbReference>